<dbReference type="AlphaFoldDB" id="A0A085N415"/>
<dbReference type="SUPFAM" id="SSF56112">
    <property type="entry name" value="Protein kinase-like (PK-like)"/>
    <property type="match status" value="1"/>
</dbReference>
<evidence type="ECO:0000256" key="4">
    <source>
        <dbReference type="ARBA" id="ARBA00022741"/>
    </source>
</evidence>
<keyword evidence="3" id="KW-0808">Transferase</keyword>
<evidence type="ECO:0000313" key="11">
    <source>
        <dbReference type="EMBL" id="KFD64211.1"/>
    </source>
</evidence>
<evidence type="ECO:0000256" key="5">
    <source>
        <dbReference type="ARBA" id="ARBA00022777"/>
    </source>
</evidence>
<keyword evidence="5" id="KW-0418">Kinase</keyword>
<feature type="region of interest" description="Disordered" evidence="9">
    <location>
        <begin position="1"/>
        <end position="21"/>
    </location>
</feature>
<name>A0A085N415_9BILA</name>
<keyword evidence="6" id="KW-0067">ATP-binding</keyword>
<dbReference type="GO" id="GO:0005524">
    <property type="term" value="F:ATP binding"/>
    <property type="evidence" value="ECO:0007669"/>
    <property type="project" value="UniProtKB-KW"/>
</dbReference>
<proteinExistence type="predicted"/>
<dbReference type="InterPro" id="IPR011009">
    <property type="entry name" value="Kinase-like_dom_sf"/>
</dbReference>
<evidence type="ECO:0000259" key="10">
    <source>
        <dbReference type="SMART" id="SM01331"/>
    </source>
</evidence>
<gene>
    <name evidence="11" type="ORF">M514_07285</name>
</gene>
<comment type="catalytic activity">
    <reaction evidence="7">
        <text>L-threonyl-[protein] + ATP = O-phospho-L-threonyl-[protein] + ADP + H(+)</text>
        <dbReference type="Rhea" id="RHEA:46608"/>
        <dbReference type="Rhea" id="RHEA-COMP:11060"/>
        <dbReference type="Rhea" id="RHEA-COMP:11605"/>
        <dbReference type="ChEBI" id="CHEBI:15378"/>
        <dbReference type="ChEBI" id="CHEBI:30013"/>
        <dbReference type="ChEBI" id="CHEBI:30616"/>
        <dbReference type="ChEBI" id="CHEBI:61977"/>
        <dbReference type="ChEBI" id="CHEBI:456216"/>
        <dbReference type="EC" id="2.7.11.1"/>
    </reaction>
</comment>
<dbReference type="PANTHER" id="PTHR24419:SF18">
    <property type="entry name" value="SERINE_THREONINE-PROTEIN KINASE HASPIN"/>
    <property type="match status" value="1"/>
</dbReference>
<dbReference type="EC" id="2.7.11.1" evidence="1"/>
<reference evidence="11" key="1">
    <citation type="journal article" date="2014" name="Nat. Genet.">
        <title>Genome and transcriptome of the porcine whipworm Trichuris suis.</title>
        <authorList>
            <person name="Jex A.R."/>
            <person name="Nejsum P."/>
            <person name="Schwarz E.M."/>
            <person name="Hu L."/>
            <person name="Young N.D."/>
            <person name="Hall R.S."/>
            <person name="Korhonen P.K."/>
            <person name="Liao S."/>
            <person name="Thamsborg S."/>
            <person name="Xia J."/>
            <person name="Xu P."/>
            <person name="Wang S."/>
            <person name="Scheerlinck J.P."/>
            <person name="Hofmann A."/>
            <person name="Sternberg P.W."/>
            <person name="Wang J."/>
            <person name="Gasser R.B."/>
        </authorList>
    </citation>
    <scope>NUCLEOTIDE SEQUENCE [LARGE SCALE GENOMIC DNA]</scope>
    <source>
        <strain evidence="11">DCEP-RM93F</strain>
    </source>
</reference>
<evidence type="ECO:0000256" key="2">
    <source>
        <dbReference type="ARBA" id="ARBA00022527"/>
    </source>
</evidence>
<evidence type="ECO:0000256" key="7">
    <source>
        <dbReference type="ARBA" id="ARBA00047899"/>
    </source>
</evidence>
<dbReference type="Proteomes" id="UP000030758">
    <property type="component" value="Unassembled WGS sequence"/>
</dbReference>
<feature type="domain" description="Serine/threonine-protein kinase haspin C-terminal" evidence="10">
    <location>
        <begin position="268"/>
        <end position="354"/>
    </location>
</feature>
<organism evidence="11">
    <name type="scientific">Trichuris suis</name>
    <name type="common">pig whipworm</name>
    <dbReference type="NCBI Taxonomy" id="68888"/>
    <lineage>
        <taxon>Eukaryota</taxon>
        <taxon>Metazoa</taxon>
        <taxon>Ecdysozoa</taxon>
        <taxon>Nematoda</taxon>
        <taxon>Enoplea</taxon>
        <taxon>Dorylaimia</taxon>
        <taxon>Trichinellida</taxon>
        <taxon>Trichuridae</taxon>
        <taxon>Trichuris</taxon>
    </lineage>
</organism>
<protein>
    <recommendedName>
        <fullName evidence="1">non-specific serine/threonine protein kinase</fullName>
        <ecNumber evidence="1">2.7.11.1</ecNumber>
    </recommendedName>
</protein>
<evidence type="ECO:0000256" key="3">
    <source>
        <dbReference type="ARBA" id="ARBA00022679"/>
    </source>
</evidence>
<dbReference type="GO" id="GO:0035556">
    <property type="term" value="P:intracellular signal transduction"/>
    <property type="evidence" value="ECO:0007669"/>
    <property type="project" value="TreeGrafter"/>
</dbReference>
<dbReference type="Pfam" id="PF12330">
    <property type="entry name" value="Haspin_kinase"/>
    <property type="match status" value="1"/>
</dbReference>
<dbReference type="GO" id="GO:0005634">
    <property type="term" value="C:nucleus"/>
    <property type="evidence" value="ECO:0007669"/>
    <property type="project" value="TreeGrafter"/>
</dbReference>
<accession>A0A085N415</accession>
<dbReference type="EMBL" id="KL367559">
    <property type="protein sequence ID" value="KFD64211.1"/>
    <property type="molecule type" value="Genomic_DNA"/>
</dbReference>
<dbReference type="Gene3D" id="1.10.510.10">
    <property type="entry name" value="Transferase(Phosphotransferase) domain 1"/>
    <property type="match status" value="1"/>
</dbReference>
<evidence type="ECO:0000256" key="9">
    <source>
        <dbReference type="SAM" id="MobiDB-lite"/>
    </source>
</evidence>
<evidence type="ECO:0000256" key="1">
    <source>
        <dbReference type="ARBA" id="ARBA00012513"/>
    </source>
</evidence>
<keyword evidence="2" id="KW-0723">Serine/threonine-protein kinase</keyword>
<dbReference type="PANTHER" id="PTHR24419">
    <property type="entry name" value="INTERLEUKIN-1 RECEPTOR-ASSOCIATED KINASE"/>
    <property type="match status" value="1"/>
</dbReference>
<dbReference type="Gene3D" id="3.30.200.20">
    <property type="entry name" value="Phosphorylase Kinase, domain 1"/>
    <property type="match status" value="1"/>
</dbReference>
<comment type="catalytic activity">
    <reaction evidence="8">
        <text>L-seryl-[protein] + ATP = O-phospho-L-seryl-[protein] + ADP + H(+)</text>
        <dbReference type="Rhea" id="RHEA:17989"/>
        <dbReference type="Rhea" id="RHEA-COMP:9863"/>
        <dbReference type="Rhea" id="RHEA-COMP:11604"/>
        <dbReference type="ChEBI" id="CHEBI:15378"/>
        <dbReference type="ChEBI" id="CHEBI:29999"/>
        <dbReference type="ChEBI" id="CHEBI:30616"/>
        <dbReference type="ChEBI" id="CHEBI:83421"/>
        <dbReference type="ChEBI" id="CHEBI:456216"/>
        <dbReference type="EC" id="2.7.11.1"/>
    </reaction>
</comment>
<dbReference type="GO" id="GO:0005737">
    <property type="term" value="C:cytoplasm"/>
    <property type="evidence" value="ECO:0007669"/>
    <property type="project" value="TreeGrafter"/>
</dbReference>
<dbReference type="GO" id="GO:0000278">
    <property type="term" value="P:mitotic cell cycle"/>
    <property type="evidence" value="ECO:0007669"/>
    <property type="project" value="TreeGrafter"/>
</dbReference>
<evidence type="ECO:0000256" key="8">
    <source>
        <dbReference type="ARBA" id="ARBA00048679"/>
    </source>
</evidence>
<dbReference type="GO" id="GO:0072354">
    <property type="term" value="F:histone H3T3 kinase activity"/>
    <property type="evidence" value="ECO:0007669"/>
    <property type="project" value="TreeGrafter"/>
</dbReference>
<keyword evidence="4" id="KW-0547">Nucleotide-binding</keyword>
<dbReference type="SMART" id="SM01331">
    <property type="entry name" value="DUF3635"/>
    <property type="match status" value="1"/>
</dbReference>
<dbReference type="InterPro" id="IPR024604">
    <property type="entry name" value="GSG2_C"/>
</dbReference>
<evidence type="ECO:0000256" key="6">
    <source>
        <dbReference type="ARBA" id="ARBA00022840"/>
    </source>
</evidence>
<sequence length="372" mass="42406">MNAEKQNAADTNSTSENGQSANEGCRTVTYLQKILEVCSQQNVLTWEEAFPGRFRSLCNLCSGLLTLLYVQVIPVRYLRRPYNEVERSGDNIVPEIIISTELGTLSSSTSCWSTPNLLRLYGVRCVKGKYPQELLDAWDQFALNGHTENDRPEKFTARQHYVLICTENGGVPLEDFKYGTHKQAVSVLKQLIYTLCILEKKYKFEHHDLHVGNILVQKKNQVLKYIIDGKTRYVLSEGVVCHLVDYTLSRIQIGSCDQVVFTDLSSLPRLFNGSGNEQIDVCRSMRDVIGSSWANFNPKTNVLWVAYLVNHFIKAKCRGRELSQVEKRCLLDLKRRIDQCESCEAASLVRDLFPRRKKFSYPNADSSLTVDQ</sequence>